<dbReference type="AlphaFoldDB" id="A0A4Z2GRQ8"/>
<proteinExistence type="predicted"/>
<accession>A0A4Z2GRQ8</accession>
<evidence type="ECO:0000256" key="1">
    <source>
        <dbReference type="SAM" id="MobiDB-lite"/>
    </source>
</evidence>
<organism evidence="2 3">
    <name type="scientific">Liparis tanakae</name>
    <name type="common">Tanaka's snailfish</name>
    <dbReference type="NCBI Taxonomy" id="230148"/>
    <lineage>
        <taxon>Eukaryota</taxon>
        <taxon>Metazoa</taxon>
        <taxon>Chordata</taxon>
        <taxon>Craniata</taxon>
        <taxon>Vertebrata</taxon>
        <taxon>Euteleostomi</taxon>
        <taxon>Actinopterygii</taxon>
        <taxon>Neopterygii</taxon>
        <taxon>Teleostei</taxon>
        <taxon>Neoteleostei</taxon>
        <taxon>Acanthomorphata</taxon>
        <taxon>Eupercaria</taxon>
        <taxon>Perciformes</taxon>
        <taxon>Cottioidei</taxon>
        <taxon>Cottales</taxon>
        <taxon>Liparidae</taxon>
        <taxon>Liparis</taxon>
    </lineage>
</organism>
<dbReference type="Proteomes" id="UP000314294">
    <property type="component" value="Unassembled WGS sequence"/>
</dbReference>
<sequence length="111" mass="12081">MSCIQACVVVLEPETLRCVSRRLASRVFTALGYINSGRIIAYFLTLEKALMLPGATKPIREDICVCSAFGSRSAGGGNLYTGPAFARWRGAGEPLSRKRNARPPESPRRPP</sequence>
<reference evidence="2 3" key="1">
    <citation type="submission" date="2019-03" db="EMBL/GenBank/DDBJ databases">
        <title>First draft genome of Liparis tanakae, snailfish: a comprehensive survey of snailfish specific genes.</title>
        <authorList>
            <person name="Kim W."/>
            <person name="Song I."/>
            <person name="Jeong J.-H."/>
            <person name="Kim D."/>
            <person name="Kim S."/>
            <person name="Ryu S."/>
            <person name="Song J.Y."/>
            <person name="Lee S.K."/>
        </authorList>
    </citation>
    <scope>NUCLEOTIDE SEQUENCE [LARGE SCALE GENOMIC DNA]</scope>
    <source>
        <tissue evidence="2">Muscle</tissue>
    </source>
</reference>
<evidence type="ECO:0000313" key="2">
    <source>
        <dbReference type="EMBL" id="TNN56257.1"/>
    </source>
</evidence>
<protein>
    <submittedName>
        <fullName evidence="2">Uncharacterized protein</fullName>
    </submittedName>
</protein>
<comment type="caution">
    <text evidence="2">The sequence shown here is derived from an EMBL/GenBank/DDBJ whole genome shotgun (WGS) entry which is preliminary data.</text>
</comment>
<name>A0A4Z2GRQ8_9TELE</name>
<dbReference type="EMBL" id="SRLO01000433">
    <property type="protein sequence ID" value="TNN56257.1"/>
    <property type="molecule type" value="Genomic_DNA"/>
</dbReference>
<gene>
    <name evidence="2" type="ORF">EYF80_033550</name>
</gene>
<evidence type="ECO:0000313" key="3">
    <source>
        <dbReference type="Proteomes" id="UP000314294"/>
    </source>
</evidence>
<feature type="region of interest" description="Disordered" evidence="1">
    <location>
        <begin position="90"/>
        <end position="111"/>
    </location>
</feature>
<keyword evidence="3" id="KW-1185">Reference proteome</keyword>